<evidence type="ECO:0000313" key="1">
    <source>
        <dbReference type="EMBL" id="KAF6273243.1"/>
    </source>
</evidence>
<organism evidence="1 2">
    <name type="scientific">Rhinolophus ferrumequinum</name>
    <name type="common">Greater horseshoe bat</name>
    <dbReference type="NCBI Taxonomy" id="59479"/>
    <lineage>
        <taxon>Eukaryota</taxon>
        <taxon>Metazoa</taxon>
        <taxon>Chordata</taxon>
        <taxon>Craniata</taxon>
        <taxon>Vertebrata</taxon>
        <taxon>Euteleostomi</taxon>
        <taxon>Mammalia</taxon>
        <taxon>Eutheria</taxon>
        <taxon>Laurasiatheria</taxon>
        <taxon>Chiroptera</taxon>
        <taxon>Yinpterochiroptera</taxon>
        <taxon>Rhinolophoidea</taxon>
        <taxon>Rhinolophidae</taxon>
        <taxon>Rhinolophinae</taxon>
        <taxon>Rhinolophus</taxon>
    </lineage>
</organism>
<accession>A0A7J7RAY6</accession>
<protein>
    <submittedName>
        <fullName evidence="1">Uncharacterized protein</fullName>
    </submittedName>
</protein>
<name>A0A7J7RAY6_RHIFE</name>
<gene>
    <name evidence="1" type="ORF">mRhiFer1_009528</name>
</gene>
<dbReference type="Proteomes" id="UP000585614">
    <property type="component" value="Unassembled WGS sequence"/>
</dbReference>
<comment type="caution">
    <text evidence="1">The sequence shown here is derived from an EMBL/GenBank/DDBJ whole genome shotgun (WGS) entry which is preliminary data.</text>
</comment>
<dbReference type="EMBL" id="JACAGC010000028">
    <property type="protein sequence ID" value="KAF6273243.1"/>
    <property type="molecule type" value="Genomic_DNA"/>
</dbReference>
<dbReference type="AlphaFoldDB" id="A0A7J7RAY6"/>
<sequence length="122" mass="13247">MLEPCGGLYDAESRPELQSVPCFTSAVVSYRRKGIFCQPCPHQQEGAGAIAGSRSGCLQIWDGRTIFKSWKSCPFQRGSSSVCPGLGRALQVDEQPPGTVEKVTSLCEAITPSWRRSGCHEL</sequence>
<evidence type="ECO:0000313" key="2">
    <source>
        <dbReference type="Proteomes" id="UP000585614"/>
    </source>
</evidence>
<proteinExistence type="predicted"/>
<reference evidence="1 2" key="1">
    <citation type="journal article" date="2020" name="Nature">
        <title>Six reference-quality genomes reveal evolution of bat adaptations.</title>
        <authorList>
            <person name="Jebb D."/>
            <person name="Huang Z."/>
            <person name="Pippel M."/>
            <person name="Hughes G.M."/>
            <person name="Lavrichenko K."/>
            <person name="Devanna P."/>
            <person name="Winkler S."/>
            <person name="Jermiin L.S."/>
            <person name="Skirmuntt E.C."/>
            <person name="Katzourakis A."/>
            <person name="Burkitt-Gray L."/>
            <person name="Ray D.A."/>
            <person name="Sullivan K.A.M."/>
            <person name="Roscito J.G."/>
            <person name="Kirilenko B.M."/>
            <person name="Davalos L.M."/>
            <person name="Corthals A.P."/>
            <person name="Power M.L."/>
            <person name="Jones G."/>
            <person name="Ransome R.D."/>
            <person name="Dechmann D.K.N."/>
            <person name="Locatelli A.G."/>
            <person name="Puechmaille S.J."/>
            <person name="Fedrigo O."/>
            <person name="Jarvis E.D."/>
            <person name="Hiller M."/>
            <person name="Vernes S.C."/>
            <person name="Myers E.W."/>
            <person name="Teeling E.C."/>
        </authorList>
    </citation>
    <scope>NUCLEOTIDE SEQUENCE [LARGE SCALE GENOMIC DNA]</scope>
    <source>
        <strain evidence="1">MRhiFer1</strain>
        <tissue evidence="1">Lung</tissue>
    </source>
</reference>